<proteinExistence type="inferred from homology"/>
<dbReference type="OrthoDB" id="5595141at2759"/>
<reference evidence="9" key="1">
    <citation type="submission" date="2025-08" db="UniProtKB">
        <authorList>
            <consortium name="RefSeq"/>
        </authorList>
    </citation>
    <scope>IDENTIFICATION</scope>
    <source>
        <tissue evidence="9">Total insect</tissue>
    </source>
</reference>
<name>A0A6P8YZZ2_THRPL</name>
<keyword evidence="6" id="KW-0539">Nucleus</keyword>
<dbReference type="GO" id="GO:0005634">
    <property type="term" value="C:nucleus"/>
    <property type="evidence" value="ECO:0007669"/>
    <property type="project" value="UniProtKB-SubCell"/>
</dbReference>
<feature type="region of interest" description="Disordered" evidence="7">
    <location>
        <begin position="108"/>
        <end position="295"/>
    </location>
</feature>
<dbReference type="GO" id="GO:0035267">
    <property type="term" value="C:NuA4 histone acetyltransferase complex"/>
    <property type="evidence" value="ECO:0007669"/>
    <property type="project" value="TreeGrafter"/>
</dbReference>
<keyword evidence="8" id="KW-1185">Reference proteome</keyword>
<evidence type="ECO:0000313" key="8">
    <source>
        <dbReference type="Proteomes" id="UP000515158"/>
    </source>
</evidence>
<evidence type="ECO:0000256" key="5">
    <source>
        <dbReference type="ARBA" id="ARBA00023163"/>
    </source>
</evidence>
<keyword evidence="5" id="KW-0804">Transcription</keyword>
<evidence type="ECO:0000256" key="1">
    <source>
        <dbReference type="ARBA" id="ARBA00004123"/>
    </source>
</evidence>
<dbReference type="AlphaFoldDB" id="A0A6P8YZZ2"/>
<keyword evidence="4" id="KW-0805">Transcription regulation</keyword>
<dbReference type="PANTHER" id="PTHR13581:SF5">
    <property type="entry name" value="MRG_MORF4L-BINDING PROTEIN"/>
    <property type="match status" value="1"/>
</dbReference>
<dbReference type="GO" id="GO:0006325">
    <property type="term" value="P:chromatin organization"/>
    <property type="evidence" value="ECO:0007669"/>
    <property type="project" value="UniProtKB-KW"/>
</dbReference>
<feature type="compositionally biased region" description="Pro residues" evidence="7">
    <location>
        <begin position="113"/>
        <end position="124"/>
    </location>
</feature>
<dbReference type="KEGG" id="tpal:117646435"/>
<dbReference type="InterPro" id="IPR012423">
    <property type="entry name" value="Eaf7/MRGBP"/>
</dbReference>
<evidence type="ECO:0000256" key="4">
    <source>
        <dbReference type="ARBA" id="ARBA00023015"/>
    </source>
</evidence>
<evidence type="ECO:0000256" key="6">
    <source>
        <dbReference type="ARBA" id="ARBA00023242"/>
    </source>
</evidence>
<evidence type="ECO:0000256" key="2">
    <source>
        <dbReference type="ARBA" id="ARBA00007117"/>
    </source>
</evidence>
<feature type="compositionally biased region" description="Basic and acidic residues" evidence="7">
    <location>
        <begin position="125"/>
        <end position="204"/>
    </location>
</feature>
<organism evidence="9">
    <name type="scientific">Thrips palmi</name>
    <name type="common">Melon thrips</name>
    <dbReference type="NCBI Taxonomy" id="161013"/>
    <lineage>
        <taxon>Eukaryota</taxon>
        <taxon>Metazoa</taxon>
        <taxon>Ecdysozoa</taxon>
        <taxon>Arthropoda</taxon>
        <taxon>Hexapoda</taxon>
        <taxon>Insecta</taxon>
        <taxon>Pterygota</taxon>
        <taxon>Neoptera</taxon>
        <taxon>Paraneoptera</taxon>
        <taxon>Thysanoptera</taxon>
        <taxon>Terebrantia</taxon>
        <taxon>Thripoidea</taxon>
        <taxon>Thripidae</taxon>
        <taxon>Thrips</taxon>
    </lineage>
</organism>
<feature type="compositionally biased region" description="Polar residues" evidence="7">
    <location>
        <begin position="263"/>
        <end position="288"/>
    </location>
</feature>
<dbReference type="CTD" id="55257"/>
<protein>
    <submittedName>
        <fullName evidence="9">MRG/MORF4L-binding protein</fullName>
    </submittedName>
</protein>
<evidence type="ECO:0000256" key="3">
    <source>
        <dbReference type="ARBA" id="ARBA00022853"/>
    </source>
</evidence>
<dbReference type="PANTHER" id="PTHR13581">
    <property type="entry name" value="MRG-BINDING PROTEIN"/>
    <property type="match status" value="1"/>
</dbReference>
<feature type="compositionally biased region" description="Polar residues" evidence="7">
    <location>
        <begin position="245"/>
        <end position="254"/>
    </location>
</feature>
<evidence type="ECO:0000256" key="7">
    <source>
        <dbReference type="SAM" id="MobiDB-lite"/>
    </source>
</evidence>
<dbReference type="GO" id="GO:0006357">
    <property type="term" value="P:regulation of transcription by RNA polymerase II"/>
    <property type="evidence" value="ECO:0007669"/>
    <property type="project" value="TreeGrafter"/>
</dbReference>
<dbReference type="Pfam" id="PF07904">
    <property type="entry name" value="Eaf7"/>
    <property type="match status" value="1"/>
</dbReference>
<accession>A0A6P8YZZ2</accession>
<dbReference type="InParanoid" id="A0A6P8YZZ2"/>
<dbReference type="Proteomes" id="UP000515158">
    <property type="component" value="Unplaced"/>
</dbReference>
<dbReference type="GeneID" id="117646435"/>
<keyword evidence="3" id="KW-0156">Chromatin regulator</keyword>
<sequence length="295" mass="32833">MATEDEFQSNISLNNNIDWNVHHEVQLLLALMGHKPVGVAKHFHMACILEKFSSAVKRVDISSQVIWDRLDTMYDMQALEGTEALPFPNEPEDFALPSSQFGQLLAERKTVKMPPPRAPSPPPDTSKRDDPKEIKKEPGKETTVKKEIKEAAKKPEEKKANVRDNKKESKEETKKDKRLSKDPTEIKKEKELVKGKEGAKELRLPKRSSIIRDDEDSSVSSTGSAKKSRDNSDTDDAVSTPKRGPNSSANNQPANGKGKRQTRLSQAKVSDDSGSNKSVSPLTVSSPATKRRRQV</sequence>
<gene>
    <name evidence="9" type="primary">LOC117646435</name>
</gene>
<comment type="subcellular location">
    <subcellularLocation>
        <location evidence="1">Nucleus</location>
    </subcellularLocation>
</comment>
<evidence type="ECO:0000313" key="9">
    <source>
        <dbReference type="RefSeq" id="XP_034243250.1"/>
    </source>
</evidence>
<dbReference type="RefSeq" id="XP_034243250.1">
    <property type="nucleotide sequence ID" value="XM_034387359.1"/>
</dbReference>
<comment type="similarity">
    <text evidence="2">Belongs to the EAF7 family.</text>
</comment>